<accession>A0A4Z0ZEA7</accession>
<evidence type="ECO:0000313" key="3">
    <source>
        <dbReference type="Proteomes" id="UP000297716"/>
    </source>
</evidence>
<dbReference type="Pfam" id="PF06985">
    <property type="entry name" value="HET"/>
    <property type="match status" value="1"/>
</dbReference>
<gene>
    <name evidence="2" type="ORF">E0Z10_g1596</name>
</gene>
<comment type="caution">
    <text evidence="2">The sequence shown here is derived from an EMBL/GenBank/DDBJ whole genome shotgun (WGS) entry which is preliminary data.</text>
</comment>
<organism evidence="2 3">
    <name type="scientific">Xylaria hypoxylon</name>
    <dbReference type="NCBI Taxonomy" id="37992"/>
    <lineage>
        <taxon>Eukaryota</taxon>
        <taxon>Fungi</taxon>
        <taxon>Dikarya</taxon>
        <taxon>Ascomycota</taxon>
        <taxon>Pezizomycotina</taxon>
        <taxon>Sordariomycetes</taxon>
        <taxon>Xylariomycetidae</taxon>
        <taxon>Xylariales</taxon>
        <taxon>Xylariaceae</taxon>
        <taxon>Xylaria</taxon>
    </lineage>
</organism>
<reference evidence="2 3" key="1">
    <citation type="submission" date="2019-03" db="EMBL/GenBank/DDBJ databases">
        <title>Draft genome sequence of Xylaria hypoxylon DSM 108379, a ubiquitous saprotrophic-parasitic fungi on hardwood.</title>
        <authorList>
            <person name="Buettner E."/>
            <person name="Leonhardt S."/>
            <person name="Gebauer A.M."/>
            <person name="Liers C."/>
            <person name="Hofrichter M."/>
            <person name="Kellner H."/>
        </authorList>
    </citation>
    <scope>NUCLEOTIDE SEQUENCE [LARGE SCALE GENOMIC DNA]</scope>
    <source>
        <strain evidence="2 3">DSM 108379</strain>
    </source>
</reference>
<evidence type="ECO:0000313" key="2">
    <source>
        <dbReference type="EMBL" id="TGJ87132.1"/>
    </source>
</evidence>
<dbReference type="EMBL" id="SKBN01000017">
    <property type="protein sequence ID" value="TGJ87132.1"/>
    <property type="molecule type" value="Genomic_DNA"/>
</dbReference>
<dbReference type="PANTHER" id="PTHR24148">
    <property type="entry name" value="ANKYRIN REPEAT DOMAIN-CONTAINING PROTEIN 39 HOMOLOG-RELATED"/>
    <property type="match status" value="1"/>
</dbReference>
<evidence type="ECO:0000259" key="1">
    <source>
        <dbReference type="Pfam" id="PF06985"/>
    </source>
</evidence>
<feature type="domain" description="Heterokaryon incompatibility" evidence="1">
    <location>
        <begin position="208"/>
        <end position="345"/>
    </location>
</feature>
<dbReference type="Proteomes" id="UP000297716">
    <property type="component" value="Unassembled WGS sequence"/>
</dbReference>
<sequence>MAGPTGPLHLLLESETQLPTSPKDFFRQASPFLNDNKPEVPPTLVKSPDFNQQWEVVLDNTGSYVDDLGRRVAVKRRYDDGSLSGLNDVHCAAHNLACLTFGMIAEALELSWNSMPLSILRLVIVRSIRGSWREDVTVLAIQEMTQMEAQADAKTNNIPAPNPYRYPVLLPDPSPIRLVVLLPSAERYGDIMCKLCNSTLGRSDTDRYEALSYVWGDPSKRKSISVDGKPFQVTENLESALRNLRYRDRYRVLWINSICINQSNVAERNAQVQQMGGVYRSAKRVVVWLGPESEDSSDALDLLVYLSGFGYKESEPYPVPLLPTVKAFYSLLQRPWFKRVWCVRELILAKDVIVQCGHKIALWEQFMGFMLSLQQSSFIFGKEWARRDADGMSTLTILAGCYELKSSDPRDKIFALYGLIPDEDLDRDALKPDYALNTSEVYIRFALRILQNHRNLDILSTVTCPGRSFVDTSQTQSLPSWTPDWRDGQQSGVYPYCQFIAFQCVRSVRVSFDNSIYTASLNLKATPISLQDDSRILVLDGINLDIIDTIGDILQDIEDPVAVSQWKEIVGLPWEHCYQYTGQPVHEAFFRTVAMDLQLETREENIDWLSSCIDQEAMTAFMSKTLASAQKGDCVVVLFGGKAPFIMRSFPEIELYYLLGESYVHGIMDGEAIHQPRIKQFKDLKVETFHIG</sequence>
<proteinExistence type="predicted"/>
<dbReference type="PANTHER" id="PTHR24148:SF64">
    <property type="entry name" value="HETEROKARYON INCOMPATIBILITY DOMAIN-CONTAINING PROTEIN"/>
    <property type="match status" value="1"/>
</dbReference>
<dbReference type="InterPro" id="IPR010730">
    <property type="entry name" value="HET"/>
</dbReference>
<dbReference type="InterPro" id="IPR052895">
    <property type="entry name" value="HetReg/Transcr_Mod"/>
</dbReference>
<dbReference type="Pfam" id="PF26639">
    <property type="entry name" value="Het-6_barrel"/>
    <property type="match status" value="1"/>
</dbReference>
<keyword evidence="3" id="KW-1185">Reference proteome</keyword>
<dbReference type="AlphaFoldDB" id="A0A4Z0ZEA7"/>
<dbReference type="OrthoDB" id="2157530at2759"/>
<dbReference type="STRING" id="37992.A0A4Z0ZEA7"/>
<protein>
    <recommendedName>
        <fullName evidence="1">Heterokaryon incompatibility domain-containing protein</fullName>
    </recommendedName>
</protein>
<name>A0A4Z0ZEA7_9PEZI</name>